<evidence type="ECO:0000313" key="1">
    <source>
        <dbReference type="EMBL" id="CAB4242257.1"/>
    </source>
</evidence>
<protein>
    <submittedName>
        <fullName evidence="1">Uncharacterized protein</fullName>
    </submittedName>
</protein>
<reference evidence="1" key="1">
    <citation type="submission" date="2020-05" db="EMBL/GenBank/DDBJ databases">
        <authorList>
            <person name="Chiriac C."/>
            <person name="Salcher M."/>
            <person name="Ghai R."/>
            <person name="Kavagutti S V."/>
        </authorList>
    </citation>
    <scope>NUCLEOTIDE SEQUENCE</scope>
</reference>
<name>A0A6J5TBB3_9CAUD</name>
<dbReference type="EMBL" id="LR797826">
    <property type="protein sequence ID" value="CAB4242257.1"/>
    <property type="molecule type" value="Genomic_DNA"/>
</dbReference>
<proteinExistence type="predicted"/>
<sequence>MPIALRKAAVALREKPDGFVPEFIKKEAK</sequence>
<accession>A0A6J5TBB3</accession>
<gene>
    <name evidence="1" type="ORF">UFOVP83_54</name>
</gene>
<organism evidence="1">
    <name type="scientific">uncultured Caudovirales phage</name>
    <dbReference type="NCBI Taxonomy" id="2100421"/>
    <lineage>
        <taxon>Viruses</taxon>
        <taxon>Duplodnaviria</taxon>
        <taxon>Heunggongvirae</taxon>
        <taxon>Uroviricota</taxon>
        <taxon>Caudoviricetes</taxon>
        <taxon>Peduoviridae</taxon>
        <taxon>Maltschvirus</taxon>
        <taxon>Maltschvirus maltsch</taxon>
    </lineage>
</organism>